<gene>
    <name evidence="8" type="primary">Pcdhb8</name>
    <name evidence="8" type="ORF">EURGUL_R14903</name>
</gene>
<feature type="domain" description="Cadherin" evidence="7">
    <location>
        <begin position="1"/>
        <end position="94"/>
    </location>
</feature>
<comment type="subcellular location">
    <subcellularLocation>
        <location evidence="1">Membrane</location>
        <topology evidence="1">Single-pass membrane protein</topology>
    </subcellularLocation>
</comment>
<dbReference type="Pfam" id="PF00028">
    <property type="entry name" value="Cadherin"/>
    <property type="match status" value="1"/>
</dbReference>
<evidence type="ECO:0000256" key="2">
    <source>
        <dbReference type="ARBA" id="ARBA00022692"/>
    </source>
</evidence>
<dbReference type="GO" id="GO:0007156">
    <property type="term" value="P:homophilic cell adhesion via plasma membrane adhesion molecules"/>
    <property type="evidence" value="ECO:0007669"/>
    <property type="project" value="InterPro"/>
</dbReference>
<evidence type="ECO:0000259" key="7">
    <source>
        <dbReference type="PROSITE" id="PS50268"/>
    </source>
</evidence>
<comment type="caution">
    <text evidence="8">The sequence shown here is derived from an EMBL/GenBank/DDBJ whole genome shotgun (WGS) entry which is preliminary data.</text>
</comment>
<dbReference type="AlphaFoldDB" id="A0A7L4DX43"/>
<keyword evidence="3" id="KW-1133">Transmembrane helix</keyword>
<evidence type="ECO:0000256" key="6">
    <source>
        <dbReference type="PROSITE-ProRule" id="PRU00043"/>
    </source>
</evidence>
<dbReference type="PANTHER" id="PTHR24028">
    <property type="entry name" value="CADHERIN-87A"/>
    <property type="match status" value="1"/>
</dbReference>
<proteinExistence type="predicted"/>
<keyword evidence="6" id="KW-0106">Calcium</keyword>
<dbReference type="InterPro" id="IPR015919">
    <property type="entry name" value="Cadherin-like_sf"/>
</dbReference>
<evidence type="ECO:0000256" key="4">
    <source>
        <dbReference type="ARBA" id="ARBA00023136"/>
    </source>
</evidence>
<dbReference type="OrthoDB" id="6252479at2759"/>
<dbReference type="FunFam" id="2.60.40.60:FF:000185">
    <property type="entry name" value="Protocadherin 2 alpha c"/>
    <property type="match status" value="1"/>
</dbReference>
<accession>A0A7L4DX43</accession>
<feature type="non-terminal residue" evidence="8">
    <location>
        <position position="1"/>
    </location>
</feature>
<dbReference type="SMART" id="SM00112">
    <property type="entry name" value="CA"/>
    <property type="match status" value="1"/>
</dbReference>
<sequence>SVGEDAAPGSVVALFSVRDRDSGDNGRTECAMDGDLPFSVSATFGKYYEVRTSAALDRERRAEYNVSITARDWGSPRRSSRQSLLVRISDVNDN</sequence>
<dbReference type="GO" id="GO:0016020">
    <property type="term" value="C:membrane"/>
    <property type="evidence" value="ECO:0007669"/>
    <property type="project" value="UniProtKB-SubCell"/>
</dbReference>
<keyword evidence="9" id="KW-1185">Reference proteome</keyword>
<dbReference type="PANTHER" id="PTHR24028:SF329">
    <property type="entry name" value="CADHERIN DOMAIN-CONTAINING PROTEIN"/>
    <property type="match status" value="1"/>
</dbReference>
<name>A0A7L4DX43_9AVES</name>
<dbReference type="GO" id="GO:0005509">
    <property type="term" value="F:calcium ion binding"/>
    <property type="evidence" value="ECO:0007669"/>
    <property type="project" value="UniProtKB-UniRule"/>
</dbReference>
<keyword evidence="2" id="KW-0812">Transmembrane</keyword>
<protein>
    <submittedName>
        <fullName evidence="8">PCDB8 protein</fullName>
    </submittedName>
</protein>
<dbReference type="PROSITE" id="PS50268">
    <property type="entry name" value="CADHERIN_2"/>
    <property type="match status" value="1"/>
</dbReference>
<reference evidence="8 9" key="1">
    <citation type="submission" date="2019-09" db="EMBL/GenBank/DDBJ databases">
        <title>Bird 10,000 Genomes (B10K) Project - Family phase.</title>
        <authorList>
            <person name="Zhang G."/>
        </authorList>
    </citation>
    <scope>NUCLEOTIDE SEQUENCE [LARGE SCALE GENOMIC DNA]</scope>
    <source>
        <strain evidence="8">B10K-DU-002-51</strain>
        <tissue evidence="8">Muscle</tissue>
    </source>
</reference>
<dbReference type="CDD" id="cd11304">
    <property type="entry name" value="Cadherin_repeat"/>
    <property type="match status" value="1"/>
</dbReference>
<dbReference type="EMBL" id="VZZY01035047">
    <property type="protein sequence ID" value="NXW66925.1"/>
    <property type="molecule type" value="Genomic_DNA"/>
</dbReference>
<evidence type="ECO:0000256" key="1">
    <source>
        <dbReference type="ARBA" id="ARBA00004167"/>
    </source>
</evidence>
<keyword evidence="5" id="KW-0325">Glycoprotein</keyword>
<evidence type="ECO:0000313" key="9">
    <source>
        <dbReference type="Proteomes" id="UP000541249"/>
    </source>
</evidence>
<evidence type="ECO:0000313" key="8">
    <source>
        <dbReference type="EMBL" id="NXW66925.1"/>
    </source>
</evidence>
<dbReference type="InterPro" id="IPR002126">
    <property type="entry name" value="Cadherin-like_dom"/>
</dbReference>
<dbReference type="Gene3D" id="2.60.40.60">
    <property type="entry name" value="Cadherins"/>
    <property type="match status" value="1"/>
</dbReference>
<dbReference type="SUPFAM" id="SSF49313">
    <property type="entry name" value="Cadherin-like"/>
    <property type="match status" value="1"/>
</dbReference>
<feature type="non-terminal residue" evidence="8">
    <location>
        <position position="94"/>
    </location>
</feature>
<keyword evidence="4" id="KW-0472">Membrane</keyword>
<dbReference type="Proteomes" id="UP000541249">
    <property type="component" value="Unassembled WGS sequence"/>
</dbReference>
<evidence type="ECO:0000256" key="5">
    <source>
        <dbReference type="ARBA" id="ARBA00023180"/>
    </source>
</evidence>
<dbReference type="InterPro" id="IPR050174">
    <property type="entry name" value="Protocadherin/Cadherin-CA"/>
</dbReference>
<organism evidence="8 9">
    <name type="scientific">Eurystomus gularis</name>
    <dbReference type="NCBI Taxonomy" id="325343"/>
    <lineage>
        <taxon>Eukaryota</taxon>
        <taxon>Metazoa</taxon>
        <taxon>Chordata</taxon>
        <taxon>Craniata</taxon>
        <taxon>Vertebrata</taxon>
        <taxon>Euteleostomi</taxon>
        <taxon>Archelosauria</taxon>
        <taxon>Archosauria</taxon>
        <taxon>Dinosauria</taxon>
        <taxon>Saurischia</taxon>
        <taxon>Theropoda</taxon>
        <taxon>Coelurosauria</taxon>
        <taxon>Aves</taxon>
        <taxon>Neognathae</taxon>
        <taxon>Neoaves</taxon>
        <taxon>Telluraves</taxon>
        <taxon>Coraciimorphae</taxon>
        <taxon>Coraciiformes</taxon>
        <taxon>Coraciidae</taxon>
        <taxon>Eurystomus</taxon>
    </lineage>
</organism>
<evidence type="ECO:0000256" key="3">
    <source>
        <dbReference type="ARBA" id="ARBA00022989"/>
    </source>
</evidence>